<evidence type="ECO:0000256" key="6">
    <source>
        <dbReference type="SAM" id="MobiDB-lite"/>
    </source>
</evidence>
<dbReference type="GO" id="GO:0006888">
    <property type="term" value="P:endoplasmic reticulum to Golgi vesicle-mediated transport"/>
    <property type="evidence" value="ECO:0007669"/>
    <property type="project" value="InterPro"/>
</dbReference>
<comment type="caution">
    <text evidence="8">The sequence shown here is derived from an EMBL/GenBank/DDBJ whole genome shotgun (WGS) entry which is preliminary data.</text>
</comment>
<feature type="compositionally biased region" description="Polar residues" evidence="6">
    <location>
        <begin position="267"/>
        <end position="282"/>
    </location>
</feature>
<name>A0A5B0QMM8_PUCGR</name>
<dbReference type="PANTHER" id="PTHR13144">
    <property type="entry name" value="TEX261 PROTEIN"/>
    <property type="match status" value="1"/>
</dbReference>
<dbReference type="InterPro" id="IPR007277">
    <property type="entry name" value="Svp26/Tex261"/>
</dbReference>
<evidence type="ECO:0008006" key="10">
    <source>
        <dbReference type="Google" id="ProtNLM"/>
    </source>
</evidence>
<dbReference type="GO" id="GO:0030134">
    <property type="term" value="C:COPII-coated ER to Golgi transport vesicle"/>
    <property type="evidence" value="ECO:0007669"/>
    <property type="project" value="TreeGrafter"/>
</dbReference>
<comment type="subcellular location">
    <subcellularLocation>
        <location evidence="1">Membrane</location>
        <topology evidence="1">Multi-pass membrane protein</topology>
    </subcellularLocation>
</comment>
<gene>
    <name evidence="8" type="ORF">PGT21_007042</name>
</gene>
<dbReference type="GO" id="GO:0097020">
    <property type="term" value="F:COPII receptor activity"/>
    <property type="evidence" value="ECO:0007669"/>
    <property type="project" value="InterPro"/>
</dbReference>
<evidence type="ECO:0000256" key="3">
    <source>
        <dbReference type="ARBA" id="ARBA00022692"/>
    </source>
</evidence>
<feature type="transmembrane region" description="Helical" evidence="7">
    <location>
        <begin position="51"/>
        <end position="75"/>
    </location>
</feature>
<keyword evidence="9" id="KW-1185">Reference proteome</keyword>
<evidence type="ECO:0000256" key="4">
    <source>
        <dbReference type="ARBA" id="ARBA00022989"/>
    </source>
</evidence>
<accession>A0A5B0QMM8</accession>
<dbReference type="EMBL" id="VSWC01000014">
    <property type="protein sequence ID" value="KAA1114392.1"/>
    <property type="molecule type" value="Genomic_DNA"/>
</dbReference>
<evidence type="ECO:0000313" key="9">
    <source>
        <dbReference type="Proteomes" id="UP000324748"/>
    </source>
</evidence>
<evidence type="ECO:0000256" key="1">
    <source>
        <dbReference type="ARBA" id="ARBA00004141"/>
    </source>
</evidence>
<dbReference type="GO" id="GO:0005789">
    <property type="term" value="C:endoplasmic reticulum membrane"/>
    <property type="evidence" value="ECO:0007669"/>
    <property type="project" value="TreeGrafter"/>
</dbReference>
<dbReference type="OrthoDB" id="28257at2759"/>
<evidence type="ECO:0000313" key="8">
    <source>
        <dbReference type="EMBL" id="KAA1114392.1"/>
    </source>
</evidence>
<reference evidence="8 9" key="1">
    <citation type="submission" date="2019-05" db="EMBL/GenBank/DDBJ databases">
        <title>Emergence of the Ug99 lineage of the wheat stem rust pathogen through somatic hybridization.</title>
        <authorList>
            <person name="Li F."/>
            <person name="Upadhyaya N.M."/>
            <person name="Sperschneider J."/>
            <person name="Matny O."/>
            <person name="Nguyen-Phuc H."/>
            <person name="Mago R."/>
            <person name="Raley C."/>
            <person name="Miller M.E."/>
            <person name="Silverstein K.A.T."/>
            <person name="Henningsen E."/>
            <person name="Hirsch C.D."/>
            <person name="Visser B."/>
            <person name="Pretorius Z.A."/>
            <person name="Steffenson B.J."/>
            <person name="Schwessinger B."/>
            <person name="Dodds P.N."/>
            <person name="Figueroa M."/>
        </authorList>
    </citation>
    <scope>NUCLEOTIDE SEQUENCE [LARGE SCALE GENOMIC DNA]</scope>
    <source>
        <strain evidence="8">21-0</strain>
    </source>
</reference>
<dbReference type="PANTHER" id="PTHR13144:SF0">
    <property type="entry name" value="PROTEIN TEX261"/>
    <property type="match status" value="1"/>
</dbReference>
<feature type="transmembrane region" description="Helical" evidence="7">
    <location>
        <begin position="95"/>
        <end position="117"/>
    </location>
</feature>
<keyword evidence="4 7" id="KW-1133">Transmembrane helix</keyword>
<organism evidence="8 9">
    <name type="scientific">Puccinia graminis f. sp. tritici</name>
    <dbReference type="NCBI Taxonomy" id="56615"/>
    <lineage>
        <taxon>Eukaryota</taxon>
        <taxon>Fungi</taxon>
        <taxon>Dikarya</taxon>
        <taxon>Basidiomycota</taxon>
        <taxon>Pucciniomycotina</taxon>
        <taxon>Pucciniomycetes</taxon>
        <taxon>Pucciniales</taxon>
        <taxon>Pucciniaceae</taxon>
        <taxon>Puccinia</taxon>
    </lineage>
</organism>
<evidence type="ECO:0000256" key="5">
    <source>
        <dbReference type="ARBA" id="ARBA00023136"/>
    </source>
</evidence>
<evidence type="ECO:0000256" key="7">
    <source>
        <dbReference type="SAM" id="Phobius"/>
    </source>
</evidence>
<dbReference type="GO" id="GO:0000139">
    <property type="term" value="C:Golgi membrane"/>
    <property type="evidence" value="ECO:0007669"/>
    <property type="project" value="TreeGrafter"/>
</dbReference>
<dbReference type="Proteomes" id="UP000324748">
    <property type="component" value="Unassembled WGS sequence"/>
</dbReference>
<protein>
    <recommendedName>
        <fullName evidence="10">Erv26 super protein</fullName>
    </recommendedName>
</protein>
<evidence type="ECO:0000256" key="2">
    <source>
        <dbReference type="ARBA" id="ARBA00008096"/>
    </source>
</evidence>
<dbReference type="Pfam" id="PF04148">
    <property type="entry name" value="Erv26"/>
    <property type="match status" value="1"/>
</dbReference>
<feature type="region of interest" description="Disordered" evidence="6">
    <location>
        <begin position="242"/>
        <end position="301"/>
    </location>
</feature>
<comment type="similarity">
    <text evidence="2">Belongs to the SVP26 family.</text>
</comment>
<keyword evidence="5 7" id="KW-0472">Membrane</keyword>
<feature type="transmembrane region" description="Helical" evidence="7">
    <location>
        <begin position="144"/>
        <end position="168"/>
    </location>
</feature>
<sequence>MLLLHLISFLVGLLAIAFVTLCLASGLLYLAEIIEENTQTAKRFGKQLIQLIIILHLAFYLSDGLPLSLTLLGILSHSVYLSNFSRAWPSISLTSPSFISSCCLVIIDHFAWFFYFADRVSHHHHRPSPQSWFSSNPTRLPDQLTFIDITTFFALCVWMVPFFLFLSLSASDNVLPNCIDLSMSQPMISAQPPTPTSSKEAQDLVYDASDLHPSGPIQLSTPRPPSMLKGMIQNCMKTIPRVVSNAGGGGGGRTSSRPNEGLLGSPNPHQSCPSSPAFNHSPHSPVVLLGSNSPPSSPIGATAIARRLSPCRSATGSTTSPRRAFSNHFNDHLPFAPPPHHSNSNPALTHLISPRHVSSGPAFHLSKSLASNHSTHHDDEVQDRYASSAMPFDHILPSVSPTPHSFH</sequence>
<feature type="transmembrane region" description="Helical" evidence="7">
    <location>
        <begin position="6"/>
        <end position="30"/>
    </location>
</feature>
<keyword evidence="3 7" id="KW-0812">Transmembrane</keyword>
<proteinExistence type="inferred from homology"/>
<dbReference type="AlphaFoldDB" id="A0A5B0QMM8"/>